<comment type="caution">
    <text evidence="5">The sequence shown here is derived from an EMBL/GenBank/DDBJ whole genome shotgun (WGS) entry which is preliminary data.</text>
</comment>
<evidence type="ECO:0000256" key="1">
    <source>
        <dbReference type="ARBA" id="ARBA00004613"/>
    </source>
</evidence>
<evidence type="ECO:0000256" key="3">
    <source>
        <dbReference type="ARBA" id="ARBA00023119"/>
    </source>
</evidence>
<sequence length="97" mass="11149">MGVFTCRIPGNYYFDFDVELRHCKVKVWLMTNQSQVLEKDLIAKKEYVNISGAVIMLLKKGDKVWLEAEVETEEPKQAEVIICFSGFLNSSLKLSLM</sequence>
<evidence type="ECO:0000313" key="5">
    <source>
        <dbReference type="EMBL" id="KAB0405504.1"/>
    </source>
</evidence>
<keyword evidence="3" id="KW-0176">Collagen</keyword>
<feature type="domain" description="C1q" evidence="4">
    <location>
        <begin position="1"/>
        <end position="95"/>
    </location>
</feature>
<reference evidence="5 6" key="1">
    <citation type="journal article" date="2019" name="PLoS ONE">
        <title>Genomic analyses reveal an absence of contemporary introgressive admixture between fin whales and blue whales, despite known hybrids.</title>
        <authorList>
            <person name="Westbury M.V."/>
            <person name="Petersen B."/>
            <person name="Lorenzen E.D."/>
        </authorList>
    </citation>
    <scope>NUCLEOTIDE SEQUENCE [LARGE SCALE GENOMIC DNA]</scope>
    <source>
        <strain evidence="5">FinWhale-01</strain>
    </source>
</reference>
<organism evidence="5 6">
    <name type="scientific">Balaenoptera physalus</name>
    <name type="common">Fin whale</name>
    <name type="synonym">Balaena physalus</name>
    <dbReference type="NCBI Taxonomy" id="9770"/>
    <lineage>
        <taxon>Eukaryota</taxon>
        <taxon>Metazoa</taxon>
        <taxon>Chordata</taxon>
        <taxon>Craniata</taxon>
        <taxon>Vertebrata</taxon>
        <taxon>Euteleostomi</taxon>
        <taxon>Mammalia</taxon>
        <taxon>Eutheria</taxon>
        <taxon>Laurasiatheria</taxon>
        <taxon>Artiodactyla</taxon>
        <taxon>Whippomorpha</taxon>
        <taxon>Cetacea</taxon>
        <taxon>Mysticeti</taxon>
        <taxon>Balaenopteridae</taxon>
        <taxon>Balaenoptera</taxon>
    </lineage>
</organism>
<dbReference type="InterPro" id="IPR008983">
    <property type="entry name" value="Tumour_necrosis_fac-like_dom"/>
</dbReference>
<dbReference type="Pfam" id="PF00386">
    <property type="entry name" value="C1q"/>
    <property type="match status" value="1"/>
</dbReference>
<protein>
    <recommendedName>
        <fullName evidence="4">C1q domain-containing protein</fullName>
    </recommendedName>
</protein>
<dbReference type="Gene3D" id="2.60.120.40">
    <property type="match status" value="1"/>
</dbReference>
<dbReference type="PRINTS" id="PR00007">
    <property type="entry name" value="COMPLEMNTC1Q"/>
</dbReference>
<dbReference type="GO" id="GO:0005576">
    <property type="term" value="C:extracellular region"/>
    <property type="evidence" value="ECO:0007669"/>
    <property type="project" value="UniProtKB-SubCell"/>
</dbReference>
<dbReference type="InterPro" id="IPR050392">
    <property type="entry name" value="Collagen/C1q_domain"/>
</dbReference>
<comment type="subcellular location">
    <subcellularLocation>
        <location evidence="1">Secreted</location>
    </subcellularLocation>
</comment>
<gene>
    <name evidence="5" type="ORF">E2I00_003415</name>
</gene>
<proteinExistence type="predicted"/>
<dbReference type="Proteomes" id="UP000437017">
    <property type="component" value="Unassembled WGS sequence"/>
</dbReference>
<dbReference type="SUPFAM" id="SSF49842">
    <property type="entry name" value="TNF-like"/>
    <property type="match status" value="1"/>
</dbReference>
<accession>A0A6A1QE90</accession>
<keyword evidence="2" id="KW-0964">Secreted</keyword>
<dbReference type="EMBL" id="SGJD01000356">
    <property type="protein sequence ID" value="KAB0405504.1"/>
    <property type="molecule type" value="Genomic_DNA"/>
</dbReference>
<dbReference type="GO" id="GO:0005581">
    <property type="term" value="C:collagen trimer"/>
    <property type="evidence" value="ECO:0007669"/>
    <property type="project" value="UniProtKB-KW"/>
</dbReference>
<dbReference type="PROSITE" id="PS50871">
    <property type="entry name" value="C1Q"/>
    <property type="match status" value="1"/>
</dbReference>
<dbReference type="PANTHER" id="PTHR15427:SF32">
    <property type="entry name" value="PROTEIN HP-20 HOMOLOG"/>
    <property type="match status" value="1"/>
</dbReference>
<dbReference type="AlphaFoldDB" id="A0A6A1QE90"/>
<evidence type="ECO:0000259" key="4">
    <source>
        <dbReference type="PROSITE" id="PS50871"/>
    </source>
</evidence>
<evidence type="ECO:0000313" key="6">
    <source>
        <dbReference type="Proteomes" id="UP000437017"/>
    </source>
</evidence>
<dbReference type="InterPro" id="IPR001073">
    <property type="entry name" value="C1q_dom"/>
</dbReference>
<keyword evidence="6" id="KW-1185">Reference proteome</keyword>
<dbReference type="PANTHER" id="PTHR15427">
    <property type="entry name" value="EMILIN ELASTIN MICROFIBRIL INTERFACE-LOCATED PROTEIN ELASTIN MICROFIBRIL INTERFACER"/>
    <property type="match status" value="1"/>
</dbReference>
<name>A0A6A1QE90_BALPH</name>
<dbReference type="SMART" id="SM00110">
    <property type="entry name" value="C1Q"/>
    <property type="match status" value="1"/>
</dbReference>
<dbReference type="OrthoDB" id="6343173at2759"/>
<evidence type="ECO:0000256" key="2">
    <source>
        <dbReference type="ARBA" id="ARBA00022525"/>
    </source>
</evidence>